<comment type="caution">
    <text evidence="1">The sequence shown here is derived from an EMBL/GenBank/DDBJ whole genome shotgun (WGS) entry which is preliminary data.</text>
</comment>
<protein>
    <submittedName>
        <fullName evidence="1">Uncharacterized protein</fullName>
    </submittedName>
</protein>
<reference evidence="1" key="1">
    <citation type="journal article" date="2020" name="Stud. Mycol.">
        <title>101 Dothideomycetes genomes: a test case for predicting lifestyles and emergence of pathogens.</title>
        <authorList>
            <person name="Haridas S."/>
            <person name="Albert R."/>
            <person name="Binder M."/>
            <person name="Bloem J."/>
            <person name="Labutti K."/>
            <person name="Salamov A."/>
            <person name="Andreopoulos B."/>
            <person name="Baker S."/>
            <person name="Barry K."/>
            <person name="Bills G."/>
            <person name="Bluhm B."/>
            <person name="Cannon C."/>
            <person name="Castanera R."/>
            <person name="Culley D."/>
            <person name="Daum C."/>
            <person name="Ezra D."/>
            <person name="Gonzalez J."/>
            <person name="Henrissat B."/>
            <person name="Kuo A."/>
            <person name="Liang C."/>
            <person name="Lipzen A."/>
            <person name="Lutzoni F."/>
            <person name="Magnuson J."/>
            <person name="Mondo S."/>
            <person name="Nolan M."/>
            <person name="Ohm R."/>
            <person name="Pangilinan J."/>
            <person name="Park H.-J."/>
            <person name="Ramirez L."/>
            <person name="Alfaro M."/>
            <person name="Sun H."/>
            <person name="Tritt A."/>
            <person name="Yoshinaga Y."/>
            <person name="Zwiers L.-H."/>
            <person name="Turgeon B."/>
            <person name="Goodwin S."/>
            <person name="Spatafora J."/>
            <person name="Crous P."/>
            <person name="Grigoriev I."/>
        </authorList>
    </citation>
    <scope>NUCLEOTIDE SEQUENCE</scope>
    <source>
        <strain evidence="1">ATCC 200398</strain>
    </source>
</reference>
<keyword evidence="2" id="KW-1185">Reference proteome</keyword>
<evidence type="ECO:0000313" key="1">
    <source>
        <dbReference type="EMBL" id="KAF2474029.1"/>
    </source>
</evidence>
<dbReference type="EMBL" id="MU003498">
    <property type="protein sequence ID" value="KAF2474029.1"/>
    <property type="molecule type" value="Genomic_DNA"/>
</dbReference>
<dbReference type="Proteomes" id="UP000799755">
    <property type="component" value="Unassembled WGS sequence"/>
</dbReference>
<evidence type="ECO:0000313" key="2">
    <source>
        <dbReference type="Proteomes" id="UP000799755"/>
    </source>
</evidence>
<organism evidence="1 2">
    <name type="scientific">Lindgomyces ingoldianus</name>
    <dbReference type="NCBI Taxonomy" id="673940"/>
    <lineage>
        <taxon>Eukaryota</taxon>
        <taxon>Fungi</taxon>
        <taxon>Dikarya</taxon>
        <taxon>Ascomycota</taxon>
        <taxon>Pezizomycotina</taxon>
        <taxon>Dothideomycetes</taxon>
        <taxon>Pleosporomycetidae</taxon>
        <taxon>Pleosporales</taxon>
        <taxon>Lindgomycetaceae</taxon>
        <taxon>Lindgomyces</taxon>
    </lineage>
</organism>
<sequence length="286" mass="32050">MVSWKRSDLMIIRTLATPTVTHPLVKYPQIPDSLPLVVPINGAALHEIALCSAHRVDGNDANLLKVKAPFICLGTHCVSLRSLAPRRDFEIESGFAEVVFACYFDTYLRSIYLHSWGDEDLKQSNFISYGGSWTTRAGFWPVGDNFGKISRCHRLAPGSIRKFIRPFRRRIGFLALPNPKMTHSEQRIKQKFVLTDVSALMRGLMPGTQPHTLPQEAPRSRLAISTTPRHLVLVASRRHIASQRRNRICHTSPTSNLAARCFPNLSSGYTSNSLLPRFGSLNCSIC</sequence>
<accession>A0ACB6R449</accession>
<gene>
    <name evidence="1" type="ORF">BDR25DRAFT_351564</name>
</gene>
<proteinExistence type="predicted"/>
<name>A0ACB6R449_9PLEO</name>